<protein>
    <recommendedName>
        <fullName evidence="7">GH10 domain-containing protein</fullName>
    </recommendedName>
</protein>
<dbReference type="PANTHER" id="PTHR31490">
    <property type="entry name" value="GLYCOSYL HYDROLASE"/>
    <property type="match status" value="1"/>
</dbReference>
<dbReference type="InterPro" id="IPR001000">
    <property type="entry name" value="GH10_dom"/>
</dbReference>
<dbReference type="SUPFAM" id="SSF49785">
    <property type="entry name" value="Galactose-binding domain-like"/>
    <property type="match status" value="1"/>
</dbReference>
<keyword evidence="4" id="KW-0119">Carbohydrate metabolism</keyword>
<proteinExistence type="inferred from homology"/>
<reference evidence="8 9" key="1">
    <citation type="submission" date="2024-02" db="EMBL/GenBank/DDBJ databases">
        <title>Chromosome-scale genome assembly of the rough periwinkle Littorina saxatilis.</title>
        <authorList>
            <person name="De Jode A."/>
            <person name="Faria R."/>
            <person name="Formenti G."/>
            <person name="Sims Y."/>
            <person name="Smith T.P."/>
            <person name="Tracey A."/>
            <person name="Wood J.M.D."/>
            <person name="Zagrodzka Z.B."/>
            <person name="Johannesson K."/>
            <person name="Butlin R.K."/>
            <person name="Leder E.H."/>
        </authorList>
    </citation>
    <scope>NUCLEOTIDE SEQUENCE [LARGE SCALE GENOMIC DNA]</scope>
    <source>
        <strain evidence="8">Snail1</strain>
        <tissue evidence="8">Muscle</tissue>
    </source>
</reference>
<evidence type="ECO:0000256" key="6">
    <source>
        <dbReference type="SAM" id="SignalP"/>
    </source>
</evidence>
<dbReference type="InterPro" id="IPR044846">
    <property type="entry name" value="GH10"/>
</dbReference>
<organism evidence="8 9">
    <name type="scientific">Littorina saxatilis</name>
    <dbReference type="NCBI Taxonomy" id="31220"/>
    <lineage>
        <taxon>Eukaryota</taxon>
        <taxon>Metazoa</taxon>
        <taxon>Spiralia</taxon>
        <taxon>Lophotrochozoa</taxon>
        <taxon>Mollusca</taxon>
        <taxon>Gastropoda</taxon>
        <taxon>Caenogastropoda</taxon>
        <taxon>Littorinimorpha</taxon>
        <taxon>Littorinoidea</taxon>
        <taxon>Littorinidae</taxon>
        <taxon>Littorina</taxon>
    </lineage>
</organism>
<evidence type="ECO:0000313" key="9">
    <source>
        <dbReference type="Proteomes" id="UP001374579"/>
    </source>
</evidence>
<comment type="caution">
    <text evidence="8">The sequence shown here is derived from an EMBL/GenBank/DDBJ whole genome shotgun (WGS) entry which is preliminary data.</text>
</comment>
<keyword evidence="2" id="KW-0677">Repeat</keyword>
<name>A0AAN9BE78_9CAEN</name>
<evidence type="ECO:0000256" key="2">
    <source>
        <dbReference type="ARBA" id="ARBA00022737"/>
    </source>
</evidence>
<feature type="signal peptide" evidence="6">
    <location>
        <begin position="1"/>
        <end position="21"/>
    </location>
</feature>
<dbReference type="EMBL" id="JBAMIC010000008">
    <property type="protein sequence ID" value="KAK7104499.1"/>
    <property type="molecule type" value="Genomic_DNA"/>
</dbReference>
<sequence>MPGPCWWSLAALLLGLAVVQGRFVQSDDDGWRCKGFDCELVEMEQPGQRALKVSNRQHVLHGPEQTLTVEAGKTYHIAGQVKLLGHHTGPTNHTLHMIVEFTLPDGYKTSTMADSRHQLSPLDGWVRLHGEFTVPTATQGETRVYIAGPPPTVTFLVGQPTVTRSPRDPSWRNETDAVIRNIRMNNIHINVTKAPGMKDSDITILIKQTNKSFPFGTAVYAKLYNNASQAKYRDFIGKHFNWAVPERYLKWFFIEPVRGQKDYSDALNMIHGLRSQGLKVRGHNLIWPAKVFIQKWVQALSGDDLREAVKDHIEETMNKTRGLVEHWDVINENLDEHWYKNRLMDPDFDLETYRLAHSIDPNVKLFINDYAVVATGSDTEKYLAEALRFKEANVGLYGMGVQCHWPNNLEPDPYLIKERLDLLSQAGVTIWVTELDVWAVDENTRADYYDRALRSLYGHPAVEGILFWGFWDERHLRGEEATLASGDDLTLNAAGRLVFDLFENQWMTRETHTLSESGSAFTVRGFHGDYELHVMHKMQERTDLKQTFTLLPGADIRLSVKMTGY</sequence>
<dbReference type="EMBL" id="JBAMIC010000008">
    <property type="protein sequence ID" value="KAK7104501.1"/>
    <property type="molecule type" value="Genomic_DNA"/>
</dbReference>
<keyword evidence="5" id="KW-0624">Polysaccharide degradation</keyword>
<dbReference type="Gene3D" id="3.20.20.80">
    <property type="entry name" value="Glycosidases"/>
    <property type="match status" value="1"/>
</dbReference>
<dbReference type="Pfam" id="PF00331">
    <property type="entry name" value="Glyco_hydro_10"/>
    <property type="match status" value="1"/>
</dbReference>
<evidence type="ECO:0000256" key="5">
    <source>
        <dbReference type="ARBA" id="ARBA00023326"/>
    </source>
</evidence>
<keyword evidence="6" id="KW-0732">Signal</keyword>
<evidence type="ECO:0000259" key="7">
    <source>
        <dbReference type="PROSITE" id="PS51760"/>
    </source>
</evidence>
<evidence type="ECO:0000256" key="3">
    <source>
        <dbReference type="ARBA" id="ARBA00022801"/>
    </source>
</evidence>
<dbReference type="GO" id="GO:0031176">
    <property type="term" value="F:endo-1,4-beta-xylanase activity"/>
    <property type="evidence" value="ECO:0007669"/>
    <property type="project" value="UniProtKB-ARBA"/>
</dbReference>
<dbReference type="PRINTS" id="PR00134">
    <property type="entry name" value="GLHYDRLASE10"/>
</dbReference>
<dbReference type="SMART" id="SM00633">
    <property type="entry name" value="Glyco_10"/>
    <property type="match status" value="1"/>
</dbReference>
<dbReference type="Pfam" id="PF02018">
    <property type="entry name" value="CBM_4_9"/>
    <property type="match status" value="1"/>
</dbReference>
<evidence type="ECO:0000256" key="1">
    <source>
        <dbReference type="ARBA" id="ARBA00007495"/>
    </source>
</evidence>
<dbReference type="Gene3D" id="2.60.120.260">
    <property type="entry name" value="Galactose-binding domain-like"/>
    <property type="match status" value="1"/>
</dbReference>
<evidence type="ECO:0000256" key="4">
    <source>
        <dbReference type="ARBA" id="ARBA00023277"/>
    </source>
</evidence>
<gene>
    <name evidence="8" type="ORF">V1264_019204</name>
</gene>
<comment type="similarity">
    <text evidence="1">Belongs to the glycosyl hydrolase 10 (cellulase F) family.</text>
</comment>
<feature type="chain" id="PRO_5044711003" description="GH10 domain-containing protein" evidence="6">
    <location>
        <begin position="22"/>
        <end position="565"/>
    </location>
</feature>
<evidence type="ECO:0000313" key="8">
    <source>
        <dbReference type="EMBL" id="KAK7104501.1"/>
    </source>
</evidence>
<dbReference type="PROSITE" id="PS51760">
    <property type="entry name" value="GH10_2"/>
    <property type="match status" value="1"/>
</dbReference>
<dbReference type="PANTHER" id="PTHR31490:SF1">
    <property type="entry name" value="ENDO-1,4-BETA-XYLANASE 1"/>
    <property type="match status" value="1"/>
</dbReference>
<dbReference type="InterPro" id="IPR008979">
    <property type="entry name" value="Galactose-bd-like_sf"/>
</dbReference>
<dbReference type="Proteomes" id="UP001374579">
    <property type="component" value="Unassembled WGS sequence"/>
</dbReference>
<keyword evidence="9" id="KW-1185">Reference proteome</keyword>
<keyword evidence="3" id="KW-0378">Hydrolase</keyword>
<dbReference type="InterPro" id="IPR003305">
    <property type="entry name" value="CenC_carb-bd"/>
</dbReference>
<feature type="domain" description="GH10" evidence="7">
    <location>
        <begin position="199"/>
        <end position="501"/>
    </location>
</feature>
<dbReference type="InterPro" id="IPR017853">
    <property type="entry name" value="GH"/>
</dbReference>
<dbReference type="SUPFAM" id="SSF51445">
    <property type="entry name" value="(Trans)glycosidases"/>
    <property type="match status" value="1"/>
</dbReference>
<dbReference type="GO" id="GO:0000272">
    <property type="term" value="P:polysaccharide catabolic process"/>
    <property type="evidence" value="ECO:0007669"/>
    <property type="project" value="UniProtKB-KW"/>
</dbReference>
<dbReference type="EMBL" id="JBAMIC010000008">
    <property type="protein sequence ID" value="KAK7104500.1"/>
    <property type="molecule type" value="Genomic_DNA"/>
</dbReference>
<dbReference type="EMBL" id="JBAMIC010000008">
    <property type="protein sequence ID" value="KAK7104498.1"/>
    <property type="molecule type" value="Genomic_DNA"/>
</dbReference>
<dbReference type="AlphaFoldDB" id="A0AAN9BE78"/>
<accession>A0AAN9BE78</accession>